<dbReference type="EMBL" id="JALLBG020000300">
    <property type="protein sequence ID" value="KAL3756617.1"/>
    <property type="molecule type" value="Genomic_DNA"/>
</dbReference>
<keyword evidence="3" id="KW-1185">Reference proteome</keyword>
<name>A0ABD3LZ18_9STRA</name>
<proteinExistence type="predicted"/>
<organism evidence="2 3">
    <name type="scientific">Discostella pseudostelligera</name>
    <dbReference type="NCBI Taxonomy" id="259834"/>
    <lineage>
        <taxon>Eukaryota</taxon>
        <taxon>Sar</taxon>
        <taxon>Stramenopiles</taxon>
        <taxon>Ochrophyta</taxon>
        <taxon>Bacillariophyta</taxon>
        <taxon>Coscinodiscophyceae</taxon>
        <taxon>Thalassiosirophycidae</taxon>
        <taxon>Stephanodiscales</taxon>
        <taxon>Stephanodiscaceae</taxon>
        <taxon>Discostella</taxon>
    </lineage>
</organism>
<gene>
    <name evidence="2" type="ORF">ACHAWU_005845</name>
</gene>
<dbReference type="AlphaFoldDB" id="A0ABD3LZ18"/>
<dbReference type="Pfam" id="PF00160">
    <property type="entry name" value="Pro_isomerase"/>
    <property type="match status" value="1"/>
</dbReference>
<sequence length="310" mass="35594">MNCQILPSSFIGKIMPIPPMILSIVVGWRPLFPHEGGGMYRKLLLVMVSDSFISRDTMHEMSKYRLRPISMFIEFSYEFGGERHYITPQPENVNNEQLIILSGYVEPRVRCEITINSQEYMDYFDILIKPYWAPRGAAHFLDLVRNKYYDGVAFNRVVPEFLTQFGIAMDYNTRMERREATILDDVRLQNMQFKPGFISFAGSGQDSRTTEIFIVDPKASEDQLRAFGENSWETPFAVVAGDVSTSAVTKIFAGYGDMPPWGNGPEPHRIYGAEGYTTYLLKHFPKLDYIDRCYIIDEVDADNNVSEGEF</sequence>
<protein>
    <recommendedName>
        <fullName evidence="1">PPIase cyclophilin-type domain-containing protein</fullName>
    </recommendedName>
</protein>
<feature type="domain" description="PPIase cyclophilin-type" evidence="1">
    <location>
        <begin position="133"/>
        <end position="251"/>
    </location>
</feature>
<dbReference type="InterPro" id="IPR029000">
    <property type="entry name" value="Cyclophilin-like_dom_sf"/>
</dbReference>
<dbReference type="Gene3D" id="2.40.100.10">
    <property type="entry name" value="Cyclophilin-like"/>
    <property type="match status" value="1"/>
</dbReference>
<dbReference type="SUPFAM" id="SSF50891">
    <property type="entry name" value="Cyclophilin-like"/>
    <property type="match status" value="1"/>
</dbReference>
<reference evidence="2 3" key="1">
    <citation type="submission" date="2024-10" db="EMBL/GenBank/DDBJ databases">
        <title>Updated reference genomes for cyclostephanoid diatoms.</title>
        <authorList>
            <person name="Roberts W.R."/>
            <person name="Alverson A.J."/>
        </authorList>
    </citation>
    <scope>NUCLEOTIDE SEQUENCE [LARGE SCALE GENOMIC DNA]</scope>
    <source>
        <strain evidence="2 3">AJA232-27</strain>
    </source>
</reference>
<comment type="caution">
    <text evidence="2">The sequence shown here is derived from an EMBL/GenBank/DDBJ whole genome shotgun (WGS) entry which is preliminary data.</text>
</comment>
<evidence type="ECO:0000259" key="1">
    <source>
        <dbReference type="PROSITE" id="PS50072"/>
    </source>
</evidence>
<evidence type="ECO:0000313" key="3">
    <source>
        <dbReference type="Proteomes" id="UP001530293"/>
    </source>
</evidence>
<accession>A0ABD3LZ18</accession>
<evidence type="ECO:0000313" key="2">
    <source>
        <dbReference type="EMBL" id="KAL3756617.1"/>
    </source>
</evidence>
<dbReference type="InterPro" id="IPR002130">
    <property type="entry name" value="Cyclophilin-type_PPIase_dom"/>
</dbReference>
<dbReference type="Proteomes" id="UP001530293">
    <property type="component" value="Unassembled WGS sequence"/>
</dbReference>
<dbReference type="PROSITE" id="PS50072">
    <property type="entry name" value="CSA_PPIASE_2"/>
    <property type="match status" value="1"/>
</dbReference>